<name>A0AA38RST1_9PEZI</name>
<reference evidence="2" key="1">
    <citation type="submission" date="2022-07" db="EMBL/GenBank/DDBJ databases">
        <title>Fungi with potential for degradation of polypropylene.</title>
        <authorList>
            <person name="Gostincar C."/>
        </authorList>
    </citation>
    <scope>NUCLEOTIDE SEQUENCE</scope>
    <source>
        <strain evidence="2">EXF-13287</strain>
    </source>
</reference>
<evidence type="ECO:0000256" key="1">
    <source>
        <dbReference type="SAM" id="MobiDB-lite"/>
    </source>
</evidence>
<comment type="caution">
    <text evidence="2">The sequence shown here is derived from an EMBL/GenBank/DDBJ whole genome shotgun (WGS) entry which is preliminary data.</text>
</comment>
<evidence type="ECO:0000313" key="3">
    <source>
        <dbReference type="Proteomes" id="UP001174691"/>
    </source>
</evidence>
<evidence type="ECO:0000313" key="2">
    <source>
        <dbReference type="EMBL" id="KAJ9145254.1"/>
    </source>
</evidence>
<proteinExistence type="predicted"/>
<dbReference type="EMBL" id="JANBVN010000090">
    <property type="protein sequence ID" value="KAJ9145254.1"/>
    <property type="molecule type" value="Genomic_DNA"/>
</dbReference>
<keyword evidence="3" id="KW-1185">Reference proteome</keyword>
<accession>A0AA38RST1</accession>
<gene>
    <name evidence="2" type="ORF">NKR19_g6110</name>
</gene>
<dbReference type="Proteomes" id="UP001174691">
    <property type="component" value="Unassembled WGS sequence"/>
</dbReference>
<organism evidence="2 3">
    <name type="scientific">Coniochaeta hoffmannii</name>
    <dbReference type="NCBI Taxonomy" id="91930"/>
    <lineage>
        <taxon>Eukaryota</taxon>
        <taxon>Fungi</taxon>
        <taxon>Dikarya</taxon>
        <taxon>Ascomycota</taxon>
        <taxon>Pezizomycotina</taxon>
        <taxon>Sordariomycetes</taxon>
        <taxon>Sordariomycetidae</taxon>
        <taxon>Coniochaetales</taxon>
        <taxon>Coniochaetaceae</taxon>
        <taxon>Coniochaeta</taxon>
    </lineage>
</organism>
<feature type="region of interest" description="Disordered" evidence="1">
    <location>
        <begin position="346"/>
        <end position="379"/>
    </location>
</feature>
<sequence length="417" mass="44931">MDNSGIVAPGGPLTPGYSYRPLGPLRLDDELDALLADLFQGPVGSSSKSPLRDDLEDIVAADDWSLISPFRVGYQVDDDADGSRVDKGDNELTLLFIVQRKSVTVDRAVEVVVEARKVLARHNALLSNVTVEVREGGIVPAKSLYDKARGILQMGPGGAQSFEDTYKQTPNLGVSIGVDGLHGTGTLGAWVKVTFRDGSIGKFFCTNHHCISQGIDPILPSDSSPVVVSPSDWDHRQFEALLTDMSKTEVRPPYAKAAADMFGQYQGFARKLGRALVVPDDQRVPDKDQELISNVPSEDVATSYIAKAGLGRYATLRTLIARTEGNELPLSQLKNDLRSGKEVHVFKDGRSTGPTAGKVHSVDASTQISYPRIPTGPDFKPHTVKGTAIIVHRTIEDGGGGVRGAGRLRVARRRWGG</sequence>
<protein>
    <submittedName>
        <fullName evidence="2">Uncharacterized protein</fullName>
    </submittedName>
</protein>
<dbReference type="AlphaFoldDB" id="A0AA38RST1"/>